<keyword evidence="4" id="KW-0804">Transcription</keyword>
<evidence type="ECO:0000259" key="7">
    <source>
        <dbReference type="PROSITE" id="PS51054"/>
    </source>
</evidence>
<accession>A0A8S4N0S0</accession>
<keyword evidence="3" id="KW-0238">DNA-binding</keyword>
<dbReference type="InterPro" id="IPR050370">
    <property type="entry name" value="HES_HEY"/>
</dbReference>
<feature type="domain" description="BHLH" evidence="6">
    <location>
        <begin position="54"/>
        <end position="111"/>
    </location>
</feature>
<dbReference type="Pfam" id="PF00010">
    <property type="entry name" value="HLH"/>
    <property type="match status" value="1"/>
</dbReference>
<dbReference type="SUPFAM" id="SSF158457">
    <property type="entry name" value="Orange domain-like"/>
    <property type="match status" value="1"/>
</dbReference>
<dbReference type="SUPFAM" id="SSF47459">
    <property type="entry name" value="HLH, helix-loop-helix DNA-binding domain"/>
    <property type="match status" value="1"/>
</dbReference>
<dbReference type="Proteomes" id="UP000749559">
    <property type="component" value="Unassembled WGS sequence"/>
</dbReference>
<organism evidence="8 9">
    <name type="scientific">Owenia fusiformis</name>
    <name type="common">Polychaete worm</name>
    <dbReference type="NCBI Taxonomy" id="6347"/>
    <lineage>
        <taxon>Eukaryota</taxon>
        <taxon>Metazoa</taxon>
        <taxon>Spiralia</taxon>
        <taxon>Lophotrochozoa</taxon>
        <taxon>Annelida</taxon>
        <taxon>Polychaeta</taxon>
        <taxon>Sedentaria</taxon>
        <taxon>Canalipalpata</taxon>
        <taxon>Sabellida</taxon>
        <taxon>Oweniida</taxon>
        <taxon>Oweniidae</taxon>
        <taxon>Owenia</taxon>
    </lineage>
</organism>
<evidence type="ECO:0000259" key="6">
    <source>
        <dbReference type="PROSITE" id="PS50888"/>
    </source>
</evidence>
<dbReference type="GO" id="GO:0046983">
    <property type="term" value="F:protein dimerization activity"/>
    <property type="evidence" value="ECO:0007669"/>
    <property type="project" value="InterPro"/>
</dbReference>
<dbReference type="InterPro" id="IPR003650">
    <property type="entry name" value="Orange_dom"/>
</dbReference>
<name>A0A8S4N0S0_OWEFU</name>
<dbReference type="InterPro" id="IPR036638">
    <property type="entry name" value="HLH_DNA-bd_sf"/>
</dbReference>
<dbReference type="SMART" id="SM00511">
    <property type="entry name" value="ORANGE"/>
    <property type="match status" value="1"/>
</dbReference>
<dbReference type="Gene3D" id="4.10.280.10">
    <property type="entry name" value="Helix-loop-helix DNA-binding domain"/>
    <property type="match status" value="1"/>
</dbReference>
<evidence type="ECO:0000256" key="2">
    <source>
        <dbReference type="ARBA" id="ARBA00023015"/>
    </source>
</evidence>
<dbReference type="AlphaFoldDB" id="A0A8S4N0S0"/>
<protein>
    <submittedName>
        <fullName evidence="8">Uncharacterized protein</fullName>
    </submittedName>
</protein>
<comment type="caution">
    <text evidence="8">The sequence shown here is derived from an EMBL/GenBank/DDBJ whole genome shotgun (WGS) entry which is preliminary data.</text>
</comment>
<dbReference type="EMBL" id="CAIIXF020000001">
    <property type="protein sequence ID" value="CAH1774407.1"/>
    <property type="molecule type" value="Genomic_DNA"/>
</dbReference>
<comment type="subcellular location">
    <subcellularLocation>
        <location evidence="1">Nucleus</location>
    </subcellularLocation>
</comment>
<evidence type="ECO:0000256" key="5">
    <source>
        <dbReference type="ARBA" id="ARBA00023242"/>
    </source>
</evidence>
<evidence type="ECO:0000256" key="1">
    <source>
        <dbReference type="ARBA" id="ARBA00004123"/>
    </source>
</evidence>
<dbReference type="PROSITE" id="PS50888">
    <property type="entry name" value="BHLH"/>
    <property type="match status" value="1"/>
</dbReference>
<dbReference type="OrthoDB" id="6085656at2759"/>
<keyword evidence="9" id="KW-1185">Reference proteome</keyword>
<dbReference type="GO" id="GO:0005634">
    <property type="term" value="C:nucleus"/>
    <property type="evidence" value="ECO:0007669"/>
    <property type="project" value="UniProtKB-SubCell"/>
</dbReference>
<evidence type="ECO:0000256" key="3">
    <source>
        <dbReference type="ARBA" id="ARBA00023125"/>
    </source>
</evidence>
<dbReference type="InterPro" id="IPR011598">
    <property type="entry name" value="bHLH_dom"/>
</dbReference>
<dbReference type="PROSITE" id="PS51054">
    <property type="entry name" value="ORANGE"/>
    <property type="match status" value="1"/>
</dbReference>
<dbReference type="PANTHER" id="PTHR10985">
    <property type="entry name" value="BASIC HELIX-LOOP-HELIX TRANSCRIPTION FACTOR, HES-RELATED"/>
    <property type="match status" value="1"/>
</dbReference>
<dbReference type="Gene3D" id="6.10.250.980">
    <property type="match status" value="1"/>
</dbReference>
<evidence type="ECO:0000313" key="9">
    <source>
        <dbReference type="Proteomes" id="UP000749559"/>
    </source>
</evidence>
<evidence type="ECO:0000313" key="8">
    <source>
        <dbReference type="EMBL" id="CAH1774407.1"/>
    </source>
</evidence>
<dbReference type="GO" id="GO:0006355">
    <property type="term" value="P:regulation of DNA-templated transcription"/>
    <property type="evidence" value="ECO:0007669"/>
    <property type="project" value="InterPro"/>
</dbReference>
<keyword evidence="2" id="KW-0805">Transcription regulation</keyword>
<gene>
    <name evidence="8" type="ORF">OFUS_LOCUS1872</name>
</gene>
<dbReference type="SMART" id="SM00353">
    <property type="entry name" value="HLH"/>
    <property type="match status" value="1"/>
</dbReference>
<reference evidence="8" key="1">
    <citation type="submission" date="2022-03" db="EMBL/GenBank/DDBJ databases">
        <authorList>
            <person name="Martin C."/>
        </authorList>
    </citation>
    <scope>NUCLEOTIDE SEQUENCE</scope>
</reference>
<keyword evidence="5" id="KW-0539">Nucleus</keyword>
<dbReference type="FunFam" id="4.10.280.10:FF:000009">
    <property type="entry name" value="Transcription factor HES-1"/>
    <property type="match status" value="1"/>
</dbReference>
<dbReference type="GO" id="GO:0003677">
    <property type="term" value="F:DNA binding"/>
    <property type="evidence" value="ECO:0007669"/>
    <property type="project" value="UniProtKB-KW"/>
</dbReference>
<dbReference type="Pfam" id="PF07527">
    <property type="entry name" value="Hairy_orange"/>
    <property type="match status" value="1"/>
</dbReference>
<proteinExistence type="predicted"/>
<evidence type="ECO:0000256" key="4">
    <source>
        <dbReference type="ARBA" id="ARBA00023163"/>
    </source>
</evidence>
<feature type="domain" description="Orange" evidence="7">
    <location>
        <begin position="128"/>
        <end position="164"/>
    </location>
</feature>
<sequence>MATGIYLQVSRLYIIIINILVDSTTSSSQKLTHTLVKMSEKAMLQIEENRMQNQRKSNKPLMEKKRRARINNCLTELKSLVLSAMKKDPTRFSKLEKADILEMTVQHLRNIQRHPVSMSKDVASSNKYTEGFNKCAGETIRYLDSSENTKEIDAQTRSRLSGHLSSCMTALRQQNKQNIQEQTVTSSLQQPLNIQIPSPTLRLMTPPPTASPEPNNQSLPVTLPSGQCAYLVVGNTNIVPVAQVSPSFVNGFGNALVVAAPIDNVHQVLRPIHQNDEQKTLNRSYTPPQTTVPNLVSVSPKTDSMWRPW</sequence>